<dbReference type="AlphaFoldDB" id="A0A9W8X4M4"/>
<proteinExistence type="inferred from homology"/>
<dbReference type="PROSITE" id="PS50404">
    <property type="entry name" value="GST_NTER"/>
    <property type="match status" value="1"/>
</dbReference>
<evidence type="ECO:0000313" key="4">
    <source>
        <dbReference type="EMBL" id="KAJ4341027.1"/>
    </source>
</evidence>
<keyword evidence="5" id="KW-1185">Reference proteome</keyword>
<dbReference type="PROSITE" id="PS50405">
    <property type="entry name" value="GST_CTER"/>
    <property type="match status" value="1"/>
</dbReference>
<dbReference type="Gene3D" id="3.40.30.10">
    <property type="entry name" value="Glutaredoxin"/>
    <property type="match status" value="1"/>
</dbReference>
<dbReference type="PANTHER" id="PTHR44051:SF9">
    <property type="entry name" value="GLUTATHIONE S-TRANSFERASE 1"/>
    <property type="match status" value="1"/>
</dbReference>
<dbReference type="PANTHER" id="PTHR44051">
    <property type="entry name" value="GLUTATHIONE S-TRANSFERASE-RELATED"/>
    <property type="match status" value="1"/>
</dbReference>
<feature type="domain" description="GST N-terminal" evidence="2">
    <location>
        <begin position="30"/>
        <end position="114"/>
    </location>
</feature>
<gene>
    <name evidence="4" type="ORF">N0V87_002066</name>
</gene>
<dbReference type="InterPro" id="IPR036282">
    <property type="entry name" value="Glutathione-S-Trfase_C_sf"/>
</dbReference>
<evidence type="ECO:0000259" key="3">
    <source>
        <dbReference type="PROSITE" id="PS50405"/>
    </source>
</evidence>
<evidence type="ECO:0008006" key="6">
    <source>
        <dbReference type="Google" id="ProtNLM"/>
    </source>
</evidence>
<protein>
    <recommendedName>
        <fullName evidence="6">Glutathione S-transferase</fullName>
    </recommendedName>
</protein>
<dbReference type="InterPro" id="IPR004045">
    <property type="entry name" value="Glutathione_S-Trfase_N"/>
</dbReference>
<comment type="similarity">
    <text evidence="1">Belongs to the GST superfamily.</text>
</comment>
<dbReference type="SUPFAM" id="SSF47616">
    <property type="entry name" value="GST C-terminal domain-like"/>
    <property type="match status" value="1"/>
</dbReference>
<evidence type="ECO:0000313" key="5">
    <source>
        <dbReference type="Proteomes" id="UP001140562"/>
    </source>
</evidence>
<reference evidence="4" key="1">
    <citation type="submission" date="2022-10" db="EMBL/GenBank/DDBJ databases">
        <title>Tapping the CABI collections for fungal endophytes: first genome assemblies for Collariella, Neodidymelliopsis, Ascochyta clinopodiicola, Didymella pomorum, Didymosphaeria variabile, Neocosmospora piperis and Neocucurbitaria cava.</title>
        <authorList>
            <person name="Hill R."/>
        </authorList>
    </citation>
    <scope>NUCLEOTIDE SEQUENCE</scope>
    <source>
        <strain evidence="4">IMI 360193</strain>
    </source>
</reference>
<evidence type="ECO:0000259" key="2">
    <source>
        <dbReference type="PROSITE" id="PS50404"/>
    </source>
</evidence>
<sequence length="281" mass="31572">MHLILLFSNFYPSVQKASHSSTTGLQTNFTMVLTVHHLGISQSERILFLCEELAIDYKIIHHTRDPIAAPESLKSVPGNSTGKAPFIEDPEAGITLSESAAICDYILAKNSAGELGRQNVGKKLAKSYGEPGYVDFIYWYHFSNGTLQALMNRFTFFEIGQIPEDNMAQKFSMHGLHETLRIMDERLKNNKWLAGEDFTVADIMSVYSLTSKRYFGPLVSFKEYPNVVRYLKDIGDRPAYQRATEKGDPAMKLLLGAEPPEKTLIQAGGVKSDLWRKKSNI</sequence>
<dbReference type="InterPro" id="IPR004046">
    <property type="entry name" value="GST_C"/>
</dbReference>
<dbReference type="InterPro" id="IPR036249">
    <property type="entry name" value="Thioredoxin-like_sf"/>
</dbReference>
<dbReference type="Pfam" id="PF00043">
    <property type="entry name" value="GST_C"/>
    <property type="match status" value="1"/>
</dbReference>
<organism evidence="4 5">
    <name type="scientific">Didymella glomerata</name>
    <dbReference type="NCBI Taxonomy" id="749621"/>
    <lineage>
        <taxon>Eukaryota</taxon>
        <taxon>Fungi</taxon>
        <taxon>Dikarya</taxon>
        <taxon>Ascomycota</taxon>
        <taxon>Pezizomycotina</taxon>
        <taxon>Dothideomycetes</taxon>
        <taxon>Pleosporomycetidae</taxon>
        <taxon>Pleosporales</taxon>
        <taxon>Pleosporineae</taxon>
        <taxon>Didymellaceae</taxon>
        <taxon>Didymella</taxon>
    </lineage>
</organism>
<accession>A0A9W8X4M4</accession>
<dbReference type="InterPro" id="IPR010987">
    <property type="entry name" value="Glutathione-S-Trfase_C-like"/>
</dbReference>
<feature type="domain" description="GST C-terminal" evidence="3">
    <location>
        <begin position="129"/>
        <end position="253"/>
    </location>
</feature>
<dbReference type="OrthoDB" id="2309723at2759"/>
<dbReference type="CDD" id="cd03046">
    <property type="entry name" value="GST_N_GTT1_like"/>
    <property type="match status" value="1"/>
</dbReference>
<dbReference type="Proteomes" id="UP001140562">
    <property type="component" value="Unassembled WGS sequence"/>
</dbReference>
<dbReference type="EMBL" id="JAPEUV010000013">
    <property type="protein sequence ID" value="KAJ4341027.1"/>
    <property type="molecule type" value="Genomic_DNA"/>
</dbReference>
<evidence type="ECO:0000256" key="1">
    <source>
        <dbReference type="ARBA" id="ARBA00007409"/>
    </source>
</evidence>
<comment type="caution">
    <text evidence="4">The sequence shown here is derived from an EMBL/GenBank/DDBJ whole genome shotgun (WGS) entry which is preliminary data.</text>
</comment>
<name>A0A9W8X4M4_9PLEO</name>
<dbReference type="SUPFAM" id="SSF52833">
    <property type="entry name" value="Thioredoxin-like"/>
    <property type="match status" value="1"/>
</dbReference>
<dbReference type="Gene3D" id="1.20.1050.10">
    <property type="match status" value="1"/>
</dbReference>
<dbReference type="Pfam" id="PF13409">
    <property type="entry name" value="GST_N_2"/>
    <property type="match status" value="1"/>
</dbReference>